<gene>
    <name evidence="1" type="ORF">TNCV_2206471</name>
</gene>
<protein>
    <submittedName>
        <fullName evidence="1">Uncharacterized protein</fullName>
    </submittedName>
</protein>
<name>A0A8X6S2F0_TRICX</name>
<keyword evidence="2" id="KW-1185">Reference proteome</keyword>
<reference evidence="1" key="1">
    <citation type="submission" date="2020-08" db="EMBL/GenBank/DDBJ databases">
        <title>Multicomponent nature underlies the extraordinary mechanical properties of spider dragline silk.</title>
        <authorList>
            <person name="Kono N."/>
            <person name="Nakamura H."/>
            <person name="Mori M."/>
            <person name="Yoshida Y."/>
            <person name="Ohtoshi R."/>
            <person name="Malay A.D."/>
            <person name="Moran D.A.P."/>
            <person name="Tomita M."/>
            <person name="Numata K."/>
            <person name="Arakawa K."/>
        </authorList>
    </citation>
    <scope>NUCLEOTIDE SEQUENCE</scope>
</reference>
<organism evidence="1 2">
    <name type="scientific">Trichonephila clavipes</name>
    <name type="common">Golden silk orbweaver</name>
    <name type="synonym">Nephila clavipes</name>
    <dbReference type="NCBI Taxonomy" id="2585209"/>
    <lineage>
        <taxon>Eukaryota</taxon>
        <taxon>Metazoa</taxon>
        <taxon>Ecdysozoa</taxon>
        <taxon>Arthropoda</taxon>
        <taxon>Chelicerata</taxon>
        <taxon>Arachnida</taxon>
        <taxon>Araneae</taxon>
        <taxon>Araneomorphae</taxon>
        <taxon>Entelegynae</taxon>
        <taxon>Araneoidea</taxon>
        <taxon>Nephilidae</taxon>
        <taxon>Trichonephila</taxon>
    </lineage>
</organism>
<comment type="caution">
    <text evidence="1">The sequence shown here is derived from an EMBL/GenBank/DDBJ whole genome shotgun (WGS) entry which is preliminary data.</text>
</comment>
<evidence type="ECO:0000313" key="1">
    <source>
        <dbReference type="EMBL" id="GFY05201.1"/>
    </source>
</evidence>
<dbReference type="EMBL" id="BMAU01021250">
    <property type="protein sequence ID" value="GFY05201.1"/>
    <property type="molecule type" value="Genomic_DNA"/>
</dbReference>
<dbReference type="Proteomes" id="UP000887159">
    <property type="component" value="Unassembled WGS sequence"/>
</dbReference>
<sequence length="152" mass="17087">MRLVRQIIVCTESVTSSPSMYPFQHSRTFAFSAAISGNVSGTKFLEGPSGNSPFLPEPLQLRGGTVTVTWRRGMNFTSPDGITTTHGSFNEKNQYDTFFLPPVVSFDQSERWEAFALISFRFEWKLLRCHTRNKEGGIFGLNVDLSLKLSPE</sequence>
<dbReference type="AlphaFoldDB" id="A0A8X6S2F0"/>
<proteinExistence type="predicted"/>
<evidence type="ECO:0000313" key="2">
    <source>
        <dbReference type="Proteomes" id="UP000887159"/>
    </source>
</evidence>
<accession>A0A8X6S2F0</accession>